<comment type="caution">
    <text evidence="2">The sequence shown here is derived from an EMBL/GenBank/DDBJ whole genome shotgun (WGS) entry which is preliminary data.</text>
</comment>
<feature type="transmembrane region" description="Helical" evidence="1">
    <location>
        <begin position="54"/>
        <end position="74"/>
    </location>
</feature>
<gene>
    <name evidence="2" type="ORF">MOTC310_19800</name>
</gene>
<evidence type="ECO:0000256" key="1">
    <source>
        <dbReference type="SAM" id="Phobius"/>
    </source>
</evidence>
<sequence length="108" mass="11927">MSPPPHTAFGRAVDWMFRDRTTGAITVAQWPNLPLWLFAGLSLAAWLAQDRAKLASWLPTSSLSFGADVALTWWAVDELVRGVNPWRRILGATALVGLAAWITLRRAT</sequence>
<organism evidence="2 3">
    <name type="scientific">Methylobacterium oryzae</name>
    <dbReference type="NCBI Taxonomy" id="334852"/>
    <lineage>
        <taxon>Bacteria</taxon>
        <taxon>Pseudomonadati</taxon>
        <taxon>Pseudomonadota</taxon>
        <taxon>Alphaproteobacteria</taxon>
        <taxon>Hyphomicrobiales</taxon>
        <taxon>Methylobacteriaceae</taxon>
        <taxon>Methylobacterium</taxon>
    </lineage>
</organism>
<dbReference type="Proteomes" id="UP001355206">
    <property type="component" value="Unassembled WGS sequence"/>
</dbReference>
<protein>
    <recommendedName>
        <fullName evidence="4">Glycine/betaine ABC transporter permease</fullName>
    </recommendedName>
</protein>
<name>A0ABU7TRX2_9HYPH</name>
<evidence type="ECO:0000313" key="3">
    <source>
        <dbReference type="Proteomes" id="UP001355206"/>
    </source>
</evidence>
<evidence type="ECO:0008006" key="4">
    <source>
        <dbReference type="Google" id="ProtNLM"/>
    </source>
</evidence>
<dbReference type="RefSeq" id="WP_331290044.1">
    <property type="nucleotide sequence ID" value="NZ_MLBR01000005.1"/>
</dbReference>
<feature type="transmembrane region" description="Helical" evidence="1">
    <location>
        <begin position="86"/>
        <end position="104"/>
    </location>
</feature>
<keyword evidence="1" id="KW-1133">Transmembrane helix</keyword>
<evidence type="ECO:0000313" key="2">
    <source>
        <dbReference type="EMBL" id="MEE7492597.1"/>
    </source>
</evidence>
<dbReference type="EMBL" id="MLCA01000010">
    <property type="protein sequence ID" value="MEE7492597.1"/>
    <property type="molecule type" value="Genomic_DNA"/>
</dbReference>
<keyword evidence="1" id="KW-0812">Transmembrane</keyword>
<proteinExistence type="predicted"/>
<keyword evidence="1" id="KW-0472">Membrane</keyword>
<feature type="transmembrane region" description="Helical" evidence="1">
    <location>
        <begin position="27"/>
        <end position="47"/>
    </location>
</feature>
<reference evidence="2 3" key="1">
    <citation type="journal article" date="2012" name="Genet. Mol. Biol.">
        <title>Analysis of 16S rRNA and mxaF genes revealing insights into Methylobacterium niche-specific plant association.</title>
        <authorList>
            <person name="Dourado M.N."/>
            <person name="Andreote F.D."/>
            <person name="Dini-Andreote F."/>
            <person name="Conti R."/>
            <person name="Araujo J.M."/>
            <person name="Araujo W.L."/>
        </authorList>
    </citation>
    <scope>NUCLEOTIDE SEQUENCE [LARGE SCALE GENOMIC DNA]</scope>
    <source>
        <strain evidence="2 3">TC3-10</strain>
    </source>
</reference>
<keyword evidence="3" id="KW-1185">Reference proteome</keyword>
<accession>A0ABU7TRX2</accession>